<protein>
    <submittedName>
        <fullName evidence="1">Uncharacterized protein</fullName>
    </submittedName>
</protein>
<name>A0A927RMH4_9ACTN</name>
<evidence type="ECO:0000313" key="2">
    <source>
        <dbReference type="Proteomes" id="UP000638648"/>
    </source>
</evidence>
<comment type="caution">
    <text evidence="1">The sequence shown here is derived from an EMBL/GenBank/DDBJ whole genome shotgun (WGS) entry which is preliminary data.</text>
</comment>
<sequence>MRTAKATANAIKLTLSRTLVVLMIQPCGPVPRALIAWCTGE</sequence>
<dbReference type="EMBL" id="JADBEM010000001">
    <property type="protein sequence ID" value="MBE1610186.1"/>
    <property type="molecule type" value="Genomic_DNA"/>
</dbReference>
<dbReference type="AlphaFoldDB" id="A0A927RMH4"/>
<reference evidence="1" key="1">
    <citation type="submission" date="2020-10" db="EMBL/GenBank/DDBJ databases">
        <title>Sequencing the genomes of 1000 actinobacteria strains.</title>
        <authorList>
            <person name="Klenk H.-P."/>
        </authorList>
    </citation>
    <scope>NUCLEOTIDE SEQUENCE</scope>
    <source>
        <strain evidence="1">DSM 45354</strain>
    </source>
</reference>
<proteinExistence type="predicted"/>
<gene>
    <name evidence="1" type="ORF">HEB94_007034</name>
</gene>
<organism evidence="1 2">
    <name type="scientific">Actinopolymorpha pittospori</name>
    <dbReference type="NCBI Taxonomy" id="648752"/>
    <lineage>
        <taxon>Bacteria</taxon>
        <taxon>Bacillati</taxon>
        <taxon>Actinomycetota</taxon>
        <taxon>Actinomycetes</taxon>
        <taxon>Propionibacteriales</taxon>
        <taxon>Actinopolymorphaceae</taxon>
        <taxon>Actinopolymorpha</taxon>
    </lineage>
</organism>
<evidence type="ECO:0000313" key="1">
    <source>
        <dbReference type="EMBL" id="MBE1610186.1"/>
    </source>
</evidence>
<dbReference type="Proteomes" id="UP000638648">
    <property type="component" value="Unassembled WGS sequence"/>
</dbReference>
<keyword evidence="2" id="KW-1185">Reference proteome</keyword>
<accession>A0A927RMH4</accession>